<dbReference type="OrthoDB" id="6614653at2759"/>
<dbReference type="Gene3D" id="2.60.120.10">
    <property type="entry name" value="Jelly Rolls"/>
    <property type="match status" value="1"/>
</dbReference>
<feature type="domain" description="DUF985" evidence="2">
    <location>
        <begin position="36"/>
        <end position="167"/>
    </location>
</feature>
<evidence type="ECO:0000313" key="4">
    <source>
        <dbReference type="Proteomes" id="UP000711996"/>
    </source>
</evidence>
<evidence type="ECO:0000259" key="2">
    <source>
        <dbReference type="Pfam" id="PF06172"/>
    </source>
</evidence>
<feature type="chain" id="PRO_5040443816" description="DUF985 domain-containing protein" evidence="1">
    <location>
        <begin position="23"/>
        <end position="176"/>
    </location>
</feature>
<dbReference type="Pfam" id="PF06172">
    <property type="entry name" value="Cupin_5"/>
    <property type="match status" value="1"/>
</dbReference>
<keyword evidence="1" id="KW-0732">Signal</keyword>
<dbReference type="AlphaFoldDB" id="A0A9P5EY49"/>
<evidence type="ECO:0000256" key="1">
    <source>
        <dbReference type="SAM" id="SignalP"/>
    </source>
</evidence>
<dbReference type="EMBL" id="QPMT01000009">
    <property type="protein sequence ID" value="KAF4862125.1"/>
    <property type="molecule type" value="Genomic_DNA"/>
</dbReference>
<dbReference type="InterPro" id="IPR014710">
    <property type="entry name" value="RmlC-like_jellyroll"/>
</dbReference>
<keyword evidence="4" id="KW-1185">Reference proteome</keyword>
<gene>
    <name evidence="3" type="ORF">CGCSCA2_v004065</name>
</gene>
<organism evidence="3 4">
    <name type="scientific">Colletotrichum siamense</name>
    <name type="common">Anthracnose fungus</name>
    <dbReference type="NCBI Taxonomy" id="690259"/>
    <lineage>
        <taxon>Eukaryota</taxon>
        <taxon>Fungi</taxon>
        <taxon>Dikarya</taxon>
        <taxon>Ascomycota</taxon>
        <taxon>Pezizomycotina</taxon>
        <taxon>Sordariomycetes</taxon>
        <taxon>Hypocreomycetidae</taxon>
        <taxon>Glomerellales</taxon>
        <taxon>Glomerellaceae</taxon>
        <taxon>Colletotrichum</taxon>
        <taxon>Colletotrichum gloeosporioides species complex</taxon>
    </lineage>
</organism>
<dbReference type="InterPro" id="IPR011051">
    <property type="entry name" value="RmlC_Cupin_sf"/>
</dbReference>
<dbReference type="Proteomes" id="UP000711996">
    <property type="component" value="Unassembled WGS sequence"/>
</dbReference>
<protein>
    <recommendedName>
        <fullName evidence="2">DUF985 domain-containing protein</fullName>
    </recommendedName>
</protein>
<dbReference type="PANTHER" id="PTHR33387">
    <property type="entry name" value="RMLC-LIKE JELLY ROLL FOLD PROTEIN"/>
    <property type="match status" value="1"/>
</dbReference>
<evidence type="ECO:0000313" key="3">
    <source>
        <dbReference type="EMBL" id="KAF4862125.1"/>
    </source>
</evidence>
<sequence length="176" mass="19250">MLLYRTATLLWVLNALAPGVSASPKKPCPIDKRSAQEVVQKLGLIPNEEKGYYIQTFQDPDTDSGNRSVSTAIYYLLEGSVGPSIWHRVDAAEAWHHYAGAPLTLSLSYDDGNPVKEIVLGPDVFDNQQPQYVIAKNQWQRATSHGSWTLVGTTVAPGFVPDGVELADPDWMPNGA</sequence>
<comment type="caution">
    <text evidence="3">The sequence shown here is derived from an EMBL/GenBank/DDBJ whole genome shotgun (WGS) entry which is preliminary data.</text>
</comment>
<dbReference type="InterPro" id="IPR039935">
    <property type="entry name" value="YML079W-like"/>
</dbReference>
<proteinExistence type="predicted"/>
<dbReference type="InterPro" id="IPR009327">
    <property type="entry name" value="Cupin_DUF985"/>
</dbReference>
<accession>A0A9P5EY49</accession>
<name>A0A9P5EY49_COLSI</name>
<reference evidence="3" key="1">
    <citation type="submission" date="2019-06" db="EMBL/GenBank/DDBJ databases">
        <authorList>
            <person name="Gan P."/>
            <person name="Shirasu K."/>
        </authorList>
    </citation>
    <scope>NUCLEOTIDE SEQUENCE [LARGE SCALE GENOMIC DNA]</scope>
    <source>
        <strain evidence="3">CAD2</strain>
    </source>
</reference>
<dbReference type="SUPFAM" id="SSF51182">
    <property type="entry name" value="RmlC-like cupins"/>
    <property type="match status" value="1"/>
</dbReference>
<dbReference type="CDD" id="cd06121">
    <property type="entry name" value="cupin_YML079wp"/>
    <property type="match status" value="1"/>
</dbReference>
<dbReference type="PANTHER" id="PTHR33387:SF3">
    <property type="entry name" value="DUF985 DOMAIN-CONTAINING PROTEIN"/>
    <property type="match status" value="1"/>
</dbReference>
<feature type="signal peptide" evidence="1">
    <location>
        <begin position="1"/>
        <end position="22"/>
    </location>
</feature>